<gene>
    <name evidence="2" type="ORF">STRIP9103_00093</name>
</gene>
<protein>
    <submittedName>
        <fullName evidence="2">Uncharacterized protein</fullName>
    </submittedName>
</protein>
<name>L1L4L1_9ACTN</name>
<sequence length="190" mass="20088">MAQQWWIIGKQRMNEVASQNGHTLTRKRLPRESKDHALVFEGTCADCGATVEIGKGWSSCATIRNARDEACSGPGTAVLTEVEEERASELFAEAVGEYVQALKDASATFTRPKAPFRDPLAAEGTCGLMSWAATPATAASTSAAPTTSTSGAATTTSEPTRRRPSSRLTRPAPTGPSGPSPHPRQALPHL</sequence>
<proteinExistence type="predicted"/>
<dbReference type="RefSeq" id="WP_009304246.1">
    <property type="nucleotide sequence ID" value="NZ_AEJC01000131.1"/>
</dbReference>
<organism evidence="2 3">
    <name type="scientific">Streptomyces ipomoeae 91-03</name>
    <dbReference type="NCBI Taxonomy" id="698759"/>
    <lineage>
        <taxon>Bacteria</taxon>
        <taxon>Bacillati</taxon>
        <taxon>Actinomycetota</taxon>
        <taxon>Actinomycetes</taxon>
        <taxon>Kitasatosporales</taxon>
        <taxon>Streptomycetaceae</taxon>
        <taxon>Streptomyces</taxon>
    </lineage>
</organism>
<feature type="compositionally biased region" description="Low complexity" evidence="1">
    <location>
        <begin position="139"/>
        <end position="158"/>
    </location>
</feature>
<feature type="compositionally biased region" description="Pro residues" evidence="1">
    <location>
        <begin position="173"/>
        <end position="182"/>
    </location>
</feature>
<accession>L1L4L1</accession>
<comment type="caution">
    <text evidence="2">The sequence shown here is derived from an EMBL/GenBank/DDBJ whole genome shotgun (WGS) entry which is preliminary data.</text>
</comment>
<reference evidence="2 3" key="1">
    <citation type="submission" date="2012-11" db="EMBL/GenBank/DDBJ databases">
        <authorList>
            <person name="Huguet-Tapia J.C."/>
            <person name="Durkin A.S."/>
            <person name="Pettis G.S."/>
            <person name="Badger J.H."/>
        </authorList>
    </citation>
    <scope>NUCLEOTIDE SEQUENCE [LARGE SCALE GENOMIC DNA]</scope>
    <source>
        <strain evidence="2 3">91-03</strain>
    </source>
</reference>
<evidence type="ECO:0000313" key="3">
    <source>
        <dbReference type="Proteomes" id="UP000010411"/>
    </source>
</evidence>
<keyword evidence="3" id="KW-1185">Reference proteome</keyword>
<evidence type="ECO:0000256" key="1">
    <source>
        <dbReference type="SAM" id="MobiDB-lite"/>
    </source>
</evidence>
<evidence type="ECO:0000313" key="2">
    <source>
        <dbReference type="EMBL" id="EKX67650.1"/>
    </source>
</evidence>
<dbReference type="PATRIC" id="fig|698759.3.peg.1798"/>
<dbReference type="Proteomes" id="UP000010411">
    <property type="component" value="Unassembled WGS sequence"/>
</dbReference>
<dbReference type="OrthoDB" id="9936120at2"/>
<dbReference type="EMBL" id="AEJC01000131">
    <property type="protein sequence ID" value="EKX67650.1"/>
    <property type="molecule type" value="Genomic_DNA"/>
</dbReference>
<feature type="region of interest" description="Disordered" evidence="1">
    <location>
        <begin position="139"/>
        <end position="190"/>
    </location>
</feature>
<dbReference type="AlphaFoldDB" id="L1L4L1"/>